<feature type="compositionally biased region" description="Low complexity" evidence="1">
    <location>
        <begin position="29"/>
        <end position="55"/>
    </location>
</feature>
<evidence type="ECO:0000313" key="4">
    <source>
        <dbReference type="Proteomes" id="UP000630887"/>
    </source>
</evidence>
<protein>
    <submittedName>
        <fullName evidence="3">Uncharacterized protein</fullName>
    </submittedName>
</protein>
<name>A0A8J3LBI9_9ACTN</name>
<evidence type="ECO:0000256" key="2">
    <source>
        <dbReference type="SAM" id="SignalP"/>
    </source>
</evidence>
<comment type="caution">
    <text evidence="3">The sequence shown here is derived from an EMBL/GenBank/DDBJ whole genome shotgun (WGS) entry which is preliminary data.</text>
</comment>
<dbReference type="AlphaFoldDB" id="A0A8J3LBI9"/>
<accession>A0A8J3LBI9</accession>
<keyword evidence="2" id="KW-0732">Signal</keyword>
<evidence type="ECO:0000256" key="1">
    <source>
        <dbReference type="SAM" id="MobiDB-lite"/>
    </source>
</evidence>
<keyword evidence="4" id="KW-1185">Reference proteome</keyword>
<feature type="signal peptide" evidence="2">
    <location>
        <begin position="1"/>
        <end position="26"/>
    </location>
</feature>
<feature type="region of interest" description="Disordered" evidence="1">
    <location>
        <begin position="24"/>
        <end position="63"/>
    </location>
</feature>
<feature type="chain" id="PRO_5035307319" evidence="2">
    <location>
        <begin position="27"/>
        <end position="155"/>
    </location>
</feature>
<dbReference type="PROSITE" id="PS51257">
    <property type="entry name" value="PROKAR_LIPOPROTEIN"/>
    <property type="match status" value="1"/>
</dbReference>
<sequence length="155" mass="15927">MRWKALPAALLLLVAAACTPDRPAPAAPGTPAGSPTGSATPAGTPAGSASPTATADCGTHDLGHRGELPPDSLSCLLDAAGRHRFAVLRVTLLTVEGDPIRFTYTVQQDGQVEVLTDTREDAFGSRDVMRELCTGPAAGPPALQFARCSSPTPVR</sequence>
<proteinExistence type="predicted"/>
<dbReference type="Proteomes" id="UP000630887">
    <property type="component" value="Unassembled WGS sequence"/>
</dbReference>
<evidence type="ECO:0000313" key="3">
    <source>
        <dbReference type="EMBL" id="GIG11590.1"/>
    </source>
</evidence>
<reference evidence="3 4" key="1">
    <citation type="submission" date="2021-01" db="EMBL/GenBank/DDBJ databases">
        <title>Whole genome shotgun sequence of Catellatospora coxensis NBRC 107359.</title>
        <authorList>
            <person name="Komaki H."/>
            <person name="Tamura T."/>
        </authorList>
    </citation>
    <scope>NUCLEOTIDE SEQUENCE [LARGE SCALE GENOMIC DNA]</scope>
    <source>
        <strain evidence="3 4">NBRC 107359</strain>
    </source>
</reference>
<organism evidence="3 4">
    <name type="scientific">Catellatospora coxensis</name>
    <dbReference type="NCBI Taxonomy" id="310354"/>
    <lineage>
        <taxon>Bacteria</taxon>
        <taxon>Bacillati</taxon>
        <taxon>Actinomycetota</taxon>
        <taxon>Actinomycetes</taxon>
        <taxon>Micromonosporales</taxon>
        <taxon>Micromonosporaceae</taxon>
        <taxon>Catellatospora</taxon>
    </lineage>
</organism>
<dbReference type="EMBL" id="BONI01000155">
    <property type="protein sequence ID" value="GIG11590.1"/>
    <property type="molecule type" value="Genomic_DNA"/>
</dbReference>
<gene>
    <name evidence="3" type="ORF">Cco03nite_82900</name>
</gene>